<feature type="domain" description="HTH dtxR-type" evidence="5">
    <location>
        <begin position="37"/>
        <end position="93"/>
    </location>
</feature>
<evidence type="ECO:0000256" key="3">
    <source>
        <dbReference type="ARBA" id="ARBA00023125"/>
    </source>
</evidence>
<keyword evidence="8" id="KW-1185">Reference proteome</keyword>
<evidence type="ECO:0000313" key="8">
    <source>
        <dbReference type="Proteomes" id="UP000664545"/>
    </source>
</evidence>
<dbReference type="EMBL" id="JAFJZZ010000003">
    <property type="protein sequence ID" value="MBN7773550.1"/>
    <property type="molecule type" value="Genomic_DNA"/>
</dbReference>
<dbReference type="InterPro" id="IPR022687">
    <property type="entry name" value="HTH_DTXR"/>
</dbReference>
<dbReference type="GO" id="GO:0046983">
    <property type="term" value="F:protein dimerization activity"/>
    <property type="evidence" value="ECO:0007669"/>
    <property type="project" value="InterPro"/>
</dbReference>
<dbReference type="InterPro" id="IPR036388">
    <property type="entry name" value="WH-like_DNA-bd_sf"/>
</dbReference>
<dbReference type="InterPro" id="IPR036390">
    <property type="entry name" value="WH_DNA-bd_sf"/>
</dbReference>
<dbReference type="Gene3D" id="1.10.10.10">
    <property type="entry name" value="Winged helix-like DNA-binding domain superfamily/Winged helix DNA-binding domain"/>
    <property type="match status" value="1"/>
</dbReference>
<dbReference type="GO" id="GO:0003677">
    <property type="term" value="F:DNA binding"/>
    <property type="evidence" value="ECO:0007669"/>
    <property type="project" value="UniProtKB-KW"/>
</dbReference>
<dbReference type="Gene3D" id="1.10.60.10">
    <property type="entry name" value="Iron dependent repressor, metal binding and dimerisation domain"/>
    <property type="match status" value="1"/>
</dbReference>
<evidence type="ECO:0000256" key="1">
    <source>
        <dbReference type="ARBA" id="ARBA00007871"/>
    </source>
</evidence>
<dbReference type="SUPFAM" id="SSF47979">
    <property type="entry name" value="Iron-dependent repressor protein, dimerization domain"/>
    <property type="match status" value="1"/>
</dbReference>
<dbReference type="InterPro" id="IPR050536">
    <property type="entry name" value="DtxR_MntR_Metal-Reg"/>
</dbReference>
<dbReference type="PANTHER" id="PTHR33238:SF7">
    <property type="entry name" value="IRON-DEPENDENT TRANSCRIPTIONAL REGULATOR"/>
    <property type="match status" value="1"/>
</dbReference>
<dbReference type="Pfam" id="PF02742">
    <property type="entry name" value="Fe_dep_repr_C"/>
    <property type="match status" value="1"/>
</dbReference>
<sequence>MRSKTEIRTEGHIIMEENVQEPLPKIQCFREYEPISLTKSQQNYLKIVYELSLSNEAVHISDVAAELKVTKASSCVAMDVLEKKGLIYRDNYRQIRLTETGRNQAMMITYKFKMIRQFLMDILHVSQENATADAGMMEHYLNEETLCGLCKLIDGPENVNP</sequence>
<dbReference type="SUPFAM" id="SSF46785">
    <property type="entry name" value="Winged helix' DNA-binding domain"/>
    <property type="match status" value="1"/>
</dbReference>
<dbReference type="GO" id="GO:0046914">
    <property type="term" value="F:transition metal ion binding"/>
    <property type="evidence" value="ECO:0007669"/>
    <property type="project" value="InterPro"/>
</dbReference>
<dbReference type="InterPro" id="IPR001367">
    <property type="entry name" value="Fe_dep_repressor"/>
</dbReference>
<dbReference type="GO" id="GO:0003700">
    <property type="term" value="F:DNA-binding transcription factor activity"/>
    <property type="evidence" value="ECO:0007669"/>
    <property type="project" value="InterPro"/>
</dbReference>
<evidence type="ECO:0000259" key="5">
    <source>
        <dbReference type="Pfam" id="PF01325"/>
    </source>
</evidence>
<dbReference type="InterPro" id="IPR022689">
    <property type="entry name" value="Iron_dep_repressor"/>
</dbReference>
<dbReference type="Proteomes" id="UP000664545">
    <property type="component" value="Unassembled WGS sequence"/>
</dbReference>
<keyword evidence="2" id="KW-0805">Transcription regulation</keyword>
<accession>A0A939D9E5</accession>
<dbReference type="SMART" id="SM00529">
    <property type="entry name" value="HTH_DTXR"/>
    <property type="match status" value="1"/>
</dbReference>
<protein>
    <submittedName>
        <fullName evidence="7">Metal-dependent transcriptional regulator</fullName>
    </submittedName>
</protein>
<evidence type="ECO:0000259" key="6">
    <source>
        <dbReference type="Pfam" id="PF02742"/>
    </source>
</evidence>
<dbReference type="Pfam" id="PF01325">
    <property type="entry name" value="Fe_dep_repress"/>
    <property type="match status" value="1"/>
</dbReference>
<keyword evidence="4" id="KW-0804">Transcription</keyword>
<dbReference type="InterPro" id="IPR036421">
    <property type="entry name" value="Fe_dep_repressor_sf"/>
</dbReference>
<keyword evidence="3" id="KW-0238">DNA-binding</keyword>
<gene>
    <name evidence="7" type="ORF">JYB65_09265</name>
</gene>
<comment type="caution">
    <text evidence="7">The sequence shown here is derived from an EMBL/GenBank/DDBJ whole genome shotgun (WGS) entry which is preliminary data.</text>
</comment>
<evidence type="ECO:0000256" key="2">
    <source>
        <dbReference type="ARBA" id="ARBA00023015"/>
    </source>
</evidence>
<evidence type="ECO:0000313" key="7">
    <source>
        <dbReference type="EMBL" id="MBN7773550.1"/>
    </source>
</evidence>
<organism evidence="7 8">
    <name type="scientific">Clostridium aminobutyricum</name>
    <dbReference type="NCBI Taxonomy" id="33953"/>
    <lineage>
        <taxon>Bacteria</taxon>
        <taxon>Bacillati</taxon>
        <taxon>Bacillota</taxon>
        <taxon>Clostridia</taxon>
        <taxon>Eubacteriales</taxon>
        <taxon>Clostridiaceae</taxon>
        <taxon>Clostridium</taxon>
    </lineage>
</organism>
<proteinExistence type="inferred from homology"/>
<comment type="similarity">
    <text evidence="1">Belongs to the DtxR/MntR family.</text>
</comment>
<evidence type="ECO:0000256" key="4">
    <source>
        <dbReference type="ARBA" id="ARBA00023163"/>
    </source>
</evidence>
<reference evidence="7" key="1">
    <citation type="submission" date="2021-02" db="EMBL/GenBank/DDBJ databases">
        <title>Abyssanaerobacter marinus gen.nov., sp., nov, anaerobic bacterium isolated from the Onnuri vent field of Indian Ocean and suggestion of Mogibacteriaceae fam. nov., and proposal of reclassification of ambiguous this family's genus member.</title>
        <authorList>
            <person name="Kim Y.J."/>
            <person name="Yang J.-A."/>
        </authorList>
    </citation>
    <scope>NUCLEOTIDE SEQUENCE</scope>
    <source>
        <strain evidence="7">DSM 2634</strain>
    </source>
</reference>
<dbReference type="RefSeq" id="WP_206582382.1">
    <property type="nucleotide sequence ID" value="NZ_JAFJZZ010000003.1"/>
</dbReference>
<dbReference type="PANTHER" id="PTHR33238">
    <property type="entry name" value="IRON (METAL) DEPENDENT REPRESSOR, DTXR FAMILY"/>
    <property type="match status" value="1"/>
</dbReference>
<name>A0A939D9E5_CLOAM</name>
<dbReference type="AlphaFoldDB" id="A0A939D9E5"/>
<feature type="domain" description="Iron dependent repressor metal binding and dimerisation" evidence="6">
    <location>
        <begin position="98"/>
        <end position="157"/>
    </location>
</feature>